<feature type="compositionally biased region" description="Polar residues" evidence="1">
    <location>
        <begin position="977"/>
        <end position="1012"/>
    </location>
</feature>
<dbReference type="PROSITE" id="PS50057">
    <property type="entry name" value="FERM_3"/>
    <property type="match status" value="1"/>
</dbReference>
<feature type="domain" description="FERM" evidence="2">
    <location>
        <begin position="14"/>
        <end position="461"/>
    </location>
</feature>
<feature type="compositionally biased region" description="Polar residues" evidence="1">
    <location>
        <begin position="702"/>
        <end position="711"/>
    </location>
</feature>
<feature type="region of interest" description="Disordered" evidence="1">
    <location>
        <begin position="696"/>
        <end position="757"/>
    </location>
</feature>
<dbReference type="STRING" id="37653.A0A0L8GRK3"/>
<dbReference type="GO" id="GO:0098592">
    <property type="term" value="C:cytoplasmic side of apical plasma membrane"/>
    <property type="evidence" value="ECO:0007669"/>
    <property type="project" value="TreeGrafter"/>
</dbReference>
<feature type="compositionally biased region" description="Polar residues" evidence="1">
    <location>
        <begin position="1059"/>
        <end position="1084"/>
    </location>
</feature>
<dbReference type="SUPFAM" id="SSF47031">
    <property type="entry name" value="Second domain of FERM"/>
    <property type="match status" value="1"/>
</dbReference>
<dbReference type="CDD" id="cd13185">
    <property type="entry name" value="FERM_C_FRMD1_FRMD6"/>
    <property type="match status" value="1"/>
</dbReference>
<gene>
    <name evidence="3" type="ORF">OCBIM_22029765mg</name>
</gene>
<dbReference type="InterPro" id="IPR019748">
    <property type="entry name" value="FERM_central"/>
</dbReference>
<dbReference type="InterPro" id="IPR019749">
    <property type="entry name" value="Band_41_domain"/>
</dbReference>
<dbReference type="InterPro" id="IPR047145">
    <property type="entry name" value="FRMD6-like"/>
</dbReference>
<evidence type="ECO:0000259" key="2">
    <source>
        <dbReference type="PROSITE" id="PS50057"/>
    </source>
</evidence>
<dbReference type="SUPFAM" id="SSF50729">
    <property type="entry name" value="PH domain-like"/>
    <property type="match status" value="1"/>
</dbReference>
<protein>
    <recommendedName>
        <fullName evidence="2">FERM domain-containing protein</fullName>
    </recommendedName>
</protein>
<feature type="region of interest" description="Disordered" evidence="1">
    <location>
        <begin position="977"/>
        <end position="1098"/>
    </location>
</feature>
<dbReference type="PANTHER" id="PTHR13429">
    <property type="entry name" value="FERM DOMAIN (PROTEIN4.1-EZRIN-RADIXIN-MOESIN) FAMILY"/>
    <property type="match status" value="1"/>
</dbReference>
<feature type="compositionally biased region" description="Low complexity" evidence="1">
    <location>
        <begin position="657"/>
        <end position="666"/>
    </location>
</feature>
<dbReference type="InterPro" id="IPR018979">
    <property type="entry name" value="FERM_N"/>
</dbReference>
<dbReference type="InterPro" id="IPR000299">
    <property type="entry name" value="FERM_domain"/>
</dbReference>
<dbReference type="Gene3D" id="3.10.20.90">
    <property type="entry name" value="Phosphatidylinositol 3-kinase Catalytic Subunit, Chain A, domain 1"/>
    <property type="match status" value="1"/>
</dbReference>
<feature type="region of interest" description="Disordered" evidence="1">
    <location>
        <begin position="1277"/>
        <end position="1297"/>
    </location>
</feature>
<dbReference type="InterPro" id="IPR011993">
    <property type="entry name" value="PH-like_dom_sf"/>
</dbReference>
<dbReference type="Gene3D" id="2.30.29.30">
    <property type="entry name" value="Pleckstrin-homology domain (PH domain)/Phosphotyrosine-binding domain (PTB)"/>
    <property type="match status" value="1"/>
</dbReference>
<feature type="compositionally biased region" description="Polar residues" evidence="1">
    <location>
        <begin position="671"/>
        <end position="682"/>
    </location>
</feature>
<dbReference type="SMART" id="SM00295">
    <property type="entry name" value="B41"/>
    <property type="match status" value="1"/>
</dbReference>
<proteinExistence type="predicted"/>
<feature type="compositionally biased region" description="Pro residues" evidence="1">
    <location>
        <begin position="629"/>
        <end position="656"/>
    </location>
</feature>
<dbReference type="InterPro" id="IPR035963">
    <property type="entry name" value="FERM_2"/>
</dbReference>
<feature type="region of interest" description="Disordered" evidence="1">
    <location>
        <begin position="584"/>
        <end position="682"/>
    </location>
</feature>
<dbReference type="EMBL" id="KQ420820">
    <property type="protein sequence ID" value="KOF79230.1"/>
    <property type="molecule type" value="Genomic_DNA"/>
</dbReference>
<name>A0A0L8GRK3_OCTBM</name>
<organism evidence="3">
    <name type="scientific">Octopus bimaculoides</name>
    <name type="common">California two-spotted octopus</name>
    <dbReference type="NCBI Taxonomy" id="37653"/>
    <lineage>
        <taxon>Eukaryota</taxon>
        <taxon>Metazoa</taxon>
        <taxon>Spiralia</taxon>
        <taxon>Lophotrochozoa</taxon>
        <taxon>Mollusca</taxon>
        <taxon>Cephalopoda</taxon>
        <taxon>Coleoidea</taxon>
        <taxon>Octopodiformes</taxon>
        <taxon>Octopoda</taxon>
        <taxon>Incirrata</taxon>
        <taxon>Octopodidae</taxon>
        <taxon>Octopus</taxon>
    </lineage>
</organism>
<dbReference type="SUPFAM" id="SSF54236">
    <property type="entry name" value="Ubiquitin-like"/>
    <property type="match status" value="1"/>
</dbReference>
<dbReference type="InterPro" id="IPR014352">
    <property type="entry name" value="FERM/acyl-CoA-bd_prot_sf"/>
</dbReference>
<evidence type="ECO:0000313" key="3">
    <source>
        <dbReference type="EMBL" id="KOF79230.1"/>
    </source>
</evidence>
<dbReference type="InterPro" id="IPR018980">
    <property type="entry name" value="FERM_PH-like_C"/>
</dbReference>
<accession>A0A0L8GRK3</accession>
<sequence length="1297" mass="143148">MSLLNGSGSPKKRKVVQVILLSGAEFKTYVDVKAKFHEVFNAVVIQLGLRETEYFGLSLLKDGEHHFVNLDEKIHKQATKGWKSGRGEGFDNKGKPLLIVYFRVQFYVDEVCLLSFYFFKACYSIGLFCQTAKEQEHKHTGCQVVVCVRMDDGTLALNEDAKKEVWRCYFDRLLNKENEWEKESLPYVDPIEGPAIRVDSTRVDKAIKSMKTGKAPGPSGITAEMLKISGSVGYSLVTRITNQVIHEGVIPNDWEKVTRHLYYLQLKENVLKYRHFCSKERCFQLAAFALQADFGNYYPEKHKSGDYFDPRKYFPAWMVGEHGKEYLIENAPKMHKEQHDVTRNEAELKFIRESIKYPAAHNLHFYRLKKKKTDKIWNAWLGICPKGVEIYEEMTEDFKSLLSTFLWPDIEKLYFDKKKFEIRSVGKPEGRKFTYYTDSDAKSKYILSICRNTHMFHLELEPKLMEIRHLQAEDKRRYRESYIYSDARDMVANGGLVWNTPSGTGRGTTGVVQRCSVVSDASSNTTSGIVSDKVPVSFDENEGKEDMFNHFVLFCYYYACVAGWIQHGQMVEKFTMQSQDHGREIIIDSPPSRPIEVYKSTGRAGSSPNSKSASPHSPSSYRGHLRQQPPQPTAPPPPPPPPQQQQQPPPPPPPPSAQQQQQQQQPSPQPGQLNSATPSPQQVIFNGKIPLKYAITGPPTPVISQQSTPGEKSSKPVSRGDSFKQRCLLHVENNSSGEPTTLAVDNPDSTATNLYSLPPPLSVAHPVSLDSRLHPKNMVPLPSVNYNCPSSNQNLPSTSAAIDHIGGASWAKMVALDSISPCGAGVAWGGGGLPPGPPDKLSPSQLNNVWTNNESPVAGAWNKNLTAICTDQMTCPISAGSQWKSIPAAPSDPSWTADPMCNIVKSDPVVIPMARATFSAIDGAPKHVLPDVLLPELPPQRTTDANLLSATSATTPTIPPKAAPTADVLDLANHTQQSESVNMHVENVTSPSSNTEATNMTSNPSGNTNQLLGNVREKSTRTVPVDSTVEGHRNQAPAPDSVGPVDSNLHLHHPPTVAALSQPQQLPGSSTATSDPDSSVSNTDAKPKSPTKISLKNQKEILHPELEKIRTEANRNSVPFITALFNDHLLLMQHSSSSFCSTDTGTIKSTDSRHSTASNHDMDGRRLSACYPSSTGTMIMCHSTRPYSWHNEKFDLDSQLGYNVGGNGATSPAGLSPSYFNNHHSEPNTLNNFTTPLPTSWTHSIACMPGCGQSLNTYDPQNIASQHMIPARLSCGGHDKNEGSMPHKTLKENIGIA</sequence>
<dbReference type="Pfam" id="PF00373">
    <property type="entry name" value="FERM_M"/>
    <property type="match status" value="1"/>
</dbReference>
<reference evidence="3" key="1">
    <citation type="submission" date="2015-07" db="EMBL/GenBank/DDBJ databases">
        <title>MeaNS - Measles Nucleotide Surveillance Program.</title>
        <authorList>
            <person name="Tran T."/>
            <person name="Druce J."/>
        </authorList>
    </citation>
    <scope>NUCLEOTIDE SEQUENCE</scope>
    <source>
        <strain evidence="3">UCB-OBI-ISO-001</strain>
        <tissue evidence="3">Gonad</tissue>
    </source>
</reference>
<evidence type="ECO:0000256" key="1">
    <source>
        <dbReference type="SAM" id="MobiDB-lite"/>
    </source>
</evidence>
<dbReference type="Gene3D" id="1.20.80.10">
    <property type="match status" value="1"/>
</dbReference>
<dbReference type="Pfam" id="PF09380">
    <property type="entry name" value="FERM_C"/>
    <property type="match status" value="1"/>
</dbReference>
<dbReference type="InterPro" id="IPR041781">
    <property type="entry name" value="FRMD6-FERM_C"/>
</dbReference>
<dbReference type="PANTHER" id="PTHR13429:SF5">
    <property type="entry name" value="PROTEIN EXPANDED"/>
    <property type="match status" value="1"/>
</dbReference>
<dbReference type="OrthoDB" id="5957665at2759"/>
<dbReference type="GO" id="GO:0035332">
    <property type="term" value="P:positive regulation of hippo signaling"/>
    <property type="evidence" value="ECO:0007669"/>
    <property type="project" value="TreeGrafter"/>
</dbReference>
<dbReference type="Pfam" id="PF09379">
    <property type="entry name" value="FERM_N"/>
    <property type="match status" value="1"/>
</dbReference>
<dbReference type="SMART" id="SM01196">
    <property type="entry name" value="FERM_C"/>
    <property type="match status" value="1"/>
</dbReference>
<dbReference type="CDD" id="cd17101">
    <property type="entry name" value="FERM_F1_PTPN13_like"/>
    <property type="match status" value="1"/>
</dbReference>
<dbReference type="CDD" id="cd14473">
    <property type="entry name" value="FERM_B-lobe"/>
    <property type="match status" value="1"/>
</dbReference>
<feature type="compositionally biased region" description="Low complexity" evidence="1">
    <location>
        <begin position="606"/>
        <end position="620"/>
    </location>
</feature>
<dbReference type="InterPro" id="IPR029071">
    <property type="entry name" value="Ubiquitin-like_domsf"/>
</dbReference>